<proteinExistence type="predicted"/>
<dbReference type="EMBL" id="JAEQNB010000006">
    <property type="protein sequence ID" value="MBL0388707.1"/>
    <property type="molecule type" value="Genomic_DNA"/>
</dbReference>
<sequence length="478" mass="54444">MSPNTDGTLDATQSCVPFIFAVDPVAQYDSSDQGKFETNVRNALSHIAKTYKHTKIWFYTTKQSVQEQWVESMSNEMGLPVHVIDSSRVGDPTAFVRNNVTMLVCDQVLTRPTASPLDVEEQWPIMLVLDRGLDLTEKYMEALQNIDKYNELIGSQVTPQMMQKSISNISGLTPRLETLPDHLLDILNGYAAADALSMRFQPSWRWNLKWILALIGLAVFCFGYYSNINYDSWAIIGYLVFVAVANLVYRFAKNKRYASKYIDYRAIAEGLRVVFFWKAGGVQDEVPDFYLRRHRSDLDWVRVALRTSIHVWTAKHATLNQGKDLNLVHESWVLDQKNFFVGKVKRDLGKIESVNWWAKNFFRLGLGVAIVLAVLTLMGSTYQNLIKWACLLTPFLPVISALLDVYLDKIAAREQSTRYELSGQLFSRADEMLQQCKNSPNSSVNAVELLRELGIEALSENGDWYLLRKERPVGVPKG</sequence>
<organism evidence="2 3">
    <name type="scientific">Tumebacillus amylolyticus</name>
    <dbReference type="NCBI Taxonomy" id="2801339"/>
    <lineage>
        <taxon>Bacteria</taxon>
        <taxon>Bacillati</taxon>
        <taxon>Bacillota</taxon>
        <taxon>Bacilli</taxon>
        <taxon>Bacillales</taxon>
        <taxon>Alicyclobacillaceae</taxon>
        <taxon>Tumebacillus</taxon>
    </lineage>
</organism>
<accession>A0ABS1JEM3</accession>
<dbReference type="Proteomes" id="UP000602284">
    <property type="component" value="Unassembled WGS sequence"/>
</dbReference>
<feature type="transmembrane region" description="Helical" evidence="1">
    <location>
        <begin position="208"/>
        <end position="226"/>
    </location>
</feature>
<name>A0ABS1JEM3_9BACL</name>
<feature type="transmembrane region" description="Helical" evidence="1">
    <location>
        <begin position="385"/>
        <end position="407"/>
    </location>
</feature>
<evidence type="ECO:0000313" key="3">
    <source>
        <dbReference type="Proteomes" id="UP000602284"/>
    </source>
</evidence>
<feature type="transmembrane region" description="Helical" evidence="1">
    <location>
        <begin position="360"/>
        <end position="379"/>
    </location>
</feature>
<keyword evidence="3" id="KW-1185">Reference proteome</keyword>
<reference evidence="2 3" key="1">
    <citation type="submission" date="2021-01" db="EMBL/GenBank/DDBJ databases">
        <title>Tumebacillus sp. strain ITR2 16S ribosomal RNA gene Genome sequencing and assembly.</title>
        <authorList>
            <person name="Kang M."/>
        </authorList>
    </citation>
    <scope>NUCLEOTIDE SEQUENCE [LARGE SCALE GENOMIC DNA]</scope>
    <source>
        <strain evidence="2 3">ITR2</strain>
    </source>
</reference>
<feature type="transmembrane region" description="Helical" evidence="1">
    <location>
        <begin position="232"/>
        <end position="252"/>
    </location>
</feature>
<keyword evidence="1" id="KW-0812">Transmembrane</keyword>
<evidence type="ECO:0000256" key="1">
    <source>
        <dbReference type="SAM" id="Phobius"/>
    </source>
</evidence>
<dbReference type="RefSeq" id="WP_201637658.1">
    <property type="nucleotide sequence ID" value="NZ_JAEQNB010000006.1"/>
</dbReference>
<keyword evidence="1" id="KW-1133">Transmembrane helix</keyword>
<protein>
    <submittedName>
        <fullName evidence="2">Uncharacterized protein</fullName>
    </submittedName>
</protein>
<gene>
    <name evidence="2" type="ORF">JJB07_19040</name>
</gene>
<evidence type="ECO:0000313" key="2">
    <source>
        <dbReference type="EMBL" id="MBL0388707.1"/>
    </source>
</evidence>
<comment type="caution">
    <text evidence="2">The sequence shown here is derived from an EMBL/GenBank/DDBJ whole genome shotgun (WGS) entry which is preliminary data.</text>
</comment>
<keyword evidence="1" id="KW-0472">Membrane</keyword>